<evidence type="ECO:0008006" key="5">
    <source>
        <dbReference type="Google" id="ProtNLM"/>
    </source>
</evidence>
<dbReference type="RefSeq" id="WP_142506249.1">
    <property type="nucleotide sequence ID" value="NZ_FXTI01000009.1"/>
</dbReference>
<feature type="signal peptide" evidence="2">
    <location>
        <begin position="1"/>
        <end position="25"/>
    </location>
</feature>
<dbReference type="PROSITE" id="PS51257">
    <property type="entry name" value="PROKAR_LIPOPROTEIN"/>
    <property type="match status" value="1"/>
</dbReference>
<dbReference type="SUPFAM" id="SSF110296">
    <property type="entry name" value="Oligoxyloglucan reducing end-specific cellobiohydrolase"/>
    <property type="match status" value="1"/>
</dbReference>
<organism evidence="3 4">
    <name type="scientific">Melghirimyces algeriensis</name>
    <dbReference type="NCBI Taxonomy" id="910412"/>
    <lineage>
        <taxon>Bacteria</taxon>
        <taxon>Bacillati</taxon>
        <taxon>Bacillota</taxon>
        <taxon>Bacilli</taxon>
        <taxon>Bacillales</taxon>
        <taxon>Thermoactinomycetaceae</taxon>
        <taxon>Melghirimyces</taxon>
    </lineage>
</organism>
<proteinExistence type="predicted"/>
<dbReference type="Proteomes" id="UP000315636">
    <property type="component" value="Unassembled WGS sequence"/>
</dbReference>
<evidence type="ECO:0000313" key="3">
    <source>
        <dbReference type="EMBL" id="SMO84066.1"/>
    </source>
</evidence>
<dbReference type="InterPro" id="IPR054817">
    <property type="entry name" value="Glycosyl_F510_1955-like"/>
</dbReference>
<feature type="chain" id="PRO_5022069636" description="Sortilin, neurotensin receptor 3" evidence="2">
    <location>
        <begin position="26"/>
        <end position="315"/>
    </location>
</feature>
<dbReference type="InterPro" id="IPR015943">
    <property type="entry name" value="WD40/YVTN_repeat-like_dom_sf"/>
</dbReference>
<gene>
    <name evidence="3" type="ORF">SAMN06264849_109112</name>
</gene>
<keyword evidence="4" id="KW-1185">Reference proteome</keyword>
<reference evidence="3 4" key="1">
    <citation type="submission" date="2017-05" db="EMBL/GenBank/DDBJ databases">
        <authorList>
            <person name="Varghese N."/>
            <person name="Submissions S."/>
        </authorList>
    </citation>
    <scope>NUCLEOTIDE SEQUENCE [LARGE SCALE GENOMIC DNA]</scope>
    <source>
        <strain evidence="3 4">DSM 45474</strain>
    </source>
</reference>
<dbReference type="NCBIfam" id="NF045728">
    <property type="entry name" value="glycosyl_F510_1955"/>
    <property type="match status" value="1"/>
</dbReference>
<feature type="region of interest" description="Disordered" evidence="1">
    <location>
        <begin position="292"/>
        <end position="315"/>
    </location>
</feature>
<keyword evidence="2" id="KW-0732">Signal</keyword>
<evidence type="ECO:0000256" key="2">
    <source>
        <dbReference type="SAM" id="SignalP"/>
    </source>
</evidence>
<evidence type="ECO:0000256" key="1">
    <source>
        <dbReference type="SAM" id="MobiDB-lite"/>
    </source>
</evidence>
<sequence length="315" mass="34707">MKRRRKIGIILVTVVASLSLFACNAGDGKTEEQKGALSTPHIHGLSYSDDGKTLIAATHHGIYRYQNRSWTGPVGESHDLMGFSYTQHGIFASGHPAEGSNLPDPLGLIISNDEGQSWTPVKFQGESDFHYMTAGFESGAIFVWNEHPNEELETGLYTSQKKGEKWNRVSTKGIDGKMITMDAHPQKADALVVGTDQGVYLKSGNKKDFENVWTGIQATALLHDRKNPEKIWIGTYTDQPHLYHLNIRSKKKKEVPLPFDHTNDAIQFIAQSSSNPETLAISTFDGNIYTSRDGGGTWTQVSQGKGETDETNPSA</sequence>
<dbReference type="Gene3D" id="2.130.10.10">
    <property type="entry name" value="YVTN repeat-like/Quinoprotein amine dehydrogenase"/>
    <property type="match status" value="1"/>
</dbReference>
<feature type="compositionally biased region" description="Polar residues" evidence="1">
    <location>
        <begin position="298"/>
        <end position="315"/>
    </location>
</feature>
<accession>A0A521EJH3</accession>
<protein>
    <recommendedName>
        <fullName evidence="5">Sortilin, neurotensin receptor 3</fullName>
    </recommendedName>
</protein>
<dbReference type="AlphaFoldDB" id="A0A521EJH3"/>
<dbReference type="EMBL" id="FXTI01000009">
    <property type="protein sequence ID" value="SMO84066.1"/>
    <property type="molecule type" value="Genomic_DNA"/>
</dbReference>
<evidence type="ECO:0000313" key="4">
    <source>
        <dbReference type="Proteomes" id="UP000315636"/>
    </source>
</evidence>
<dbReference type="OrthoDB" id="9764804at2"/>
<name>A0A521EJH3_9BACL</name>